<accession>A0A6B2FYU9</accession>
<evidence type="ECO:0000259" key="8">
    <source>
        <dbReference type="Pfam" id="PF03372"/>
    </source>
</evidence>
<dbReference type="GO" id="GO:0046872">
    <property type="term" value="F:metal ion binding"/>
    <property type="evidence" value="ECO:0007669"/>
    <property type="project" value="UniProtKB-KW"/>
</dbReference>
<feature type="binding site" evidence="6">
    <location>
        <position position="158"/>
    </location>
    <ligand>
        <name>Mg(2+)</name>
        <dbReference type="ChEBI" id="CHEBI:18420"/>
        <label>1</label>
    </ligand>
</feature>
<keyword evidence="4 9" id="KW-0378">Hydrolase</keyword>
<dbReference type="NCBIfam" id="TIGR00195">
    <property type="entry name" value="exoDNase_III"/>
    <property type="match status" value="1"/>
</dbReference>
<evidence type="ECO:0000256" key="4">
    <source>
        <dbReference type="ARBA" id="ARBA00022801"/>
    </source>
</evidence>
<dbReference type="GO" id="GO:0003677">
    <property type="term" value="F:DNA binding"/>
    <property type="evidence" value="ECO:0007669"/>
    <property type="project" value="InterPro"/>
</dbReference>
<feature type="binding site" evidence="6">
    <location>
        <position position="254"/>
    </location>
    <ligand>
        <name>Mg(2+)</name>
        <dbReference type="ChEBI" id="CHEBI:18420"/>
        <label>1</label>
    </ligand>
</feature>
<dbReference type="PANTHER" id="PTHR22748">
    <property type="entry name" value="AP ENDONUCLEASE"/>
    <property type="match status" value="1"/>
</dbReference>
<comment type="similarity">
    <text evidence="2">Belongs to the DNA repair enzymes AP/ExoA family.</text>
</comment>
<reference evidence="9" key="1">
    <citation type="submission" date="2020-01" db="EMBL/GenBank/DDBJ databases">
        <title>Vaginal microbiome of pregnant Indian women: Insights into the genome of dominants Lactobacillus species.</title>
        <authorList>
            <person name="Das B."/>
            <person name="Mehta O."/>
            <person name="Ghosh T.S."/>
            <person name="Kothidar A."/>
            <person name="Gowtham M.R."/>
            <person name="Mitra R."/>
            <person name="Kshetrapal P."/>
            <person name="Wadhwa N."/>
            <person name="Thiruvengadam R."/>
            <person name="Nair G.B."/>
            <person name="Bhatnagar S."/>
            <person name="Das B."/>
        </authorList>
    </citation>
    <scope>NUCLEOTIDE SEQUENCE</scope>
    <source>
        <strain evidence="9">Indica</strain>
    </source>
</reference>
<dbReference type="InterPro" id="IPR020848">
    <property type="entry name" value="AP_endonuclease_F1_CS"/>
</dbReference>
<organism evidence="9">
    <name type="scientific">Lactobacillus paragasseri</name>
    <dbReference type="NCBI Taxonomy" id="2107999"/>
    <lineage>
        <taxon>Bacteria</taxon>
        <taxon>Bacillati</taxon>
        <taxon>Bacillota</taxon>
        <taxon>Bacilli</taxon>
        <taxon>Lactobacillales</taxon>
        <taxon>Lactobacillaceae</taxon>
        <taxon>Lactobacillus</taxon>
    </lineage>
</organism>
<dbReference type="PROSITE" id="PS00728">
    <property type="entry name" value="AP_NUCLEASE_F1_3"/>
    <property type="match status" value="1"/>
</dbReference>
<evidence type="ECO:0000256" key="2">
    <source>
        <dbReference type="ARBA" id="ARBA00007092"/>
    </source>
</evidence>
<dbReference type="Pfam" id="PF03372">
    <property type="entry name" value="Exo_endo_phos"/>
    <property type="match status" value="1"/>
</dbReference>
<dbReference type="CDD" id="cd09087">
    <property type="entry name" value="Ape1-like_AP-endo"/>
    <property type="match status" value="1"/>
</dbReference>
<dbReference type="NCBIfam" id="TIGR00633">
    <property type="entry name" value="xth"/>
    <property type="match status" value="1"/>
</dbReference>
<dbReference type="Gene3D" id="3.60.10.10">
    <property type="entry name" value="Endonuclease/exonuclease/phosphatase"/>
    <property type="match status" value="1"/>
</dbReference>
<dbReference type="PROSITE" id="PS51435">
    <property type="entry name" value="AP_NUCLEASE_F1_4"/>
    <property type="match status" value="1"/>
</dbReference>
<feature type="site" description="Important for catalytic activity" evidence="7">
    <location>
        <position position="229"/>
    </location>
</feature>
<evidence type="ECO:0000256" key="5">
    <source>
        <dbReference type="ARBA" id="ARBA00022842"/>
    </source>
</evidence>
<evidence type="ECO:0000256" key="1">
    <source>
        <dbReference type="ARBA" id="ARBA00001936"/>
    </source>
</evidence>
<dbReference type="EC" id="3.1.11.2" evidence="9"/>
<sequence>MRELTSKLIERRIIMKFMSWNVNGLRAALRHGFVNTFTDLDADIFAIQDTRVEANEVQIDLPGYYQYWNYAKRKGYAGTAVFTKEKPITVANGFGVPEVDGEGRSITLEFPNFYFIDVQVPFSGEKLQRLDFRELWAQTFRNYVTKLMQYKPVIIGGDMSVAHEKIDLADPDDNHRHAGFTGIERKEFSELLNAGFIDTFHYFHPDEAKYTYWSYREDARAKNIGWRLDYFLVSHNLEDKMINTKILNNIMGSDHCPIELDLDIKTGK</sequence>
<keyword evidence="3 6" id="KW-0479">Metal-binding</keyword>
<dbReference type="PANTHER" id="PTHR22748:SF6">
    <property type="entry name" value="DNA-(APURINIC OR APYRIMIDINIC SITE) ENDONUCLEASE"/>
    <property type="match status" value="1"/>
</dbReference>
<dbReference type="AlphaFoldDB" id="A0A6B2FYU9"/>
<dbReference type="EMBL" id="JAADJO010000005">
    <property type="protein sequence ID" value="NDJ73486.1"/>
    <property type="molecule type" value="Genomic_DNA"/>
</dbReference>
<comment type="cofactor">
    <cofactor evidence="1">
        <name>Mn(2+)</name>
        <dbReference type="ChEBI" id="CHEBI:29035"/>
    </cofactor>
</comment>
<evidence type="ECO:0000256" key="6">
    <source>
        <dbReference type="PIRSR" id="PIRSR604808-2"/>
    </source>
</evidence>
<evidence type="ECO:0000313" key="9">
    <source>
        <dbReference type="EMBL" id="NDJ73486.1"/>
    </source>
</evidence>
<feature type="binding site" evidence="6">
    <location>
        <position position="21"/>
    </location>
    <ligand>
        <name>Mg(2+)</name>
        <dbReference type="ChEBI" id="CHEBI:18420"/>
        <label>1</label>
    </ligand>
</feature>
<comment type="cofactor">
    <cofactor evidence="6">
        <name>Mg(2+)</name>
        <dbReference type="ChEBI" id="CHEBI:18420"/>
    </cofactor>
    <cofactor evidence="6">
        <name>Mn(2+)</name>
        <dbReference type="ChEBI" id="CHEBI:29035"/>
    </cofactor>
    <text evidence="6">Probably binds two magnesium or manganese ions per subunit.</text>
</comment>
<dbReference type="GO" id="GO:0006284">
    <property type="term" value="P:base-excision repair"/>
    <property type="evidence" value="ECO:0007669"/>
    <property type="project" value="TreeGrafter"/>
</dbReference>
<dbReference type="GO" id="GO:0003906">
    <property type="term" value="F:DNA-(apurinic or apyrimidinic site) endonuclease activity"/>
    <property type="evidence" value="ECO:0007669"/>
    <property type="project" value="TreeGrafter"/>
</dbReference>
<protein>
    <submittedName>
        <fullName evidence="9">Exodeoxyribonuclease III</fullName>
        <ecNumber evidence="9">3.1.11.2</ecNumber>
    </submittedName>
</protein>
<proteinExistence type="inferred from homology"/>
<evidence type="ECO:0000256" key="3">
    <source>
        <dbReference type="ARBA" id="ARBA00022723"/>
    </source>
</evidence>
<feature type="binding site" evidence="6">
    <location>
        <position position="255"/>
    </location>
    <ligand>
        <name>Mg(2+)</name>
        <dbReference type="ChEBI" id="CHEBI:18420"/>
        <label>1</label>
    </ligand>
</feature>
<comment type="caution">
    <text evidence="9">The sequence shown here is derived from an EMBL/GenBank/DDBJ whole genome shotgun (WGS) entry which is preliminary data.</text>
</comment>
<keyword evidence="6" id="KW-0464">Manganese</keyword>
<keyword evidence="5 6" id="KW-0460">Magnesium</keyword>
<dbReference type="InterPro" id="IPR004808">
    <property type="entry name" value="AP_endonuc_1"/>
</dbReference>
<feature type="site" description="Interaction with DNA substrate" evidence="7">
    <location>
        <position position="255"/>
    </location>
</feature>
<dbReference type="InterPro" id="IPR005135">
    <property type="entry name" value="Endo/exonuclease/phosphatase"/>
</dbReference>
<dbReference type="SUPFAM" id="SSF56219">
    <property type="entry name" value="DNase I-like"/>
    <property type="match status" value="1"/>
</dbReference>
<dbReference type="InterPro" id="IPR036691">
    <property type="entry name" value="Endo/exonu/phosph_ase_sf"/>
</dbReference>
<feature type="domain" description="Endonuclease/exonuclease/phosphatase" evidence="8">
    <location>
        <begin position="18"/>
        <end position="255"/>
    </location>
</feature>
<name>A0A6B2FYU9_9LACO</name>
<dbReference type="GO" id="GO:0008081">
    <property type="term" value="F:phosphoric diester hydrolase activity"/>
    <property type="evidence" value="ECO:0007669"/>
    <property type="project" value="TreeGrafter"/>
</dbReference>
<evidence type="ECO:0000256" key="7">
    <source>
        <dbReference type="PIRSR" id="PIRSR604808-3"/>
    </source>
</evidence>
<dbReference type="GO" id="GO:0008311">
    <property type="term" value="F:double-stranded DNA 3'-5' DNA exonuclease activity"/>
    <property type="evidence" value="ECO:0007669"/>
    <property type="project" value="UniProtKB-EC"/>
</dbReference>
<gene>
    <name evidence="9" type="primary">xth</name>
    <name evidence="9" type="ORF">GWG61_03020</name>
</gene>